<dbReference type="InterPro" id="IPR013088">
    <property type="entry name" value="Znf_NHR/GATA"/>
</dbReference>
<evidence type="ECO:0000256" key="8">
    <source>
        <dbReference type="ARBA" id="ARBA00023242"/>
    </source>
</evidence>
<keyword evidence="14" id="KW-1185">Reference proteome</keyword>
<dbReference type="SMART" id="SM00401">
    <property type="entry name" value="ZnF_GATA"/>
    <property type="match status" value="1"/>
</dbReference>
<dbReference type="AlphaFoldDB" id="A0AAV3RI04"/>
<evidence type="ECO:0000256" key="3">
    <source>
        <dbReference type="ARBA" id="ARBA00022771"/>
    </source>
</evidence>
<evidence type="ECO:0000256" key="6">
    <source>
        <dbReference type="ARBA" id="ARBA00023125"/>
    </source>
</evidence>
<protein>
    <submittedName>
        <fullName evidence="13">DNA-binding transcription factor</fullName>
    </submittedName>
</protein>
<proteinExistence type="inferred from homology"/>
<dbReference type="InterPro" id="IPR000679">
    <property type="entry name" value="Znf_GATA"/>
</dbReference>
<evidence type="ECO:0000256" key="10">
    <source>
        <dbReference type="PROSITE-ProRule" id="PRU00094"/>
    </source>
</evidence>
<comment type="caution">
    <text evidence="13">The sequence shown here is derived from an EMBL/GenBank/DDBJ whole genome shotgun (WGS) entry which is preliminary data.</text>
</comment>
<accession>A0AAV3RI04</accession>
<dbReference type="SUPFAM" id="SSF57716">
    <property type="entry name" value="Glucocorticoid receptor-like (DNA-binding domain)"/>
    <property type="match status" value="1"/>
</dbReference>
<dbReference type="Pfam" id="PF00320">
    <property type="entry name" value="GATA"/>
    <property type="match status" value="1"/>
</dbReference>
<dbReference type="PANTHER" id="PTHR47255:SF4">
    <property type="entry name" value="GATA ZINC FINGER DOMAIN-CONTAINING PROTEIN 12"/>
    <property type="match status" value="1"/>
</dbReference>
<evidence type="ECO:0000256" key="5">
    <source>
        <dbReference type="ARBA" id="ARBA00023015"/>
    </source>
</evidence>
<keyword evidence="6 13" id="KW-0238">DNA-binding</keyword>
<dbReference type="PROSITE" id="PS50114">
    <property type="entry name" value="GATA_ZN_FINGER_2"/>
    <property type="match status" value="1"/>
</dbReference>
<dbReference type="Gene3D" id="3.30.50.10">
    <property type="entry name" value="Erythroid Transcription Factor GATA-1, subunit A"/>
    <property type="match status" value="1"/>
</dbReference>
<dbReference type="GO" id="GO:0005634">
    <property type="term" value="C:nucleus"/>
    <property type="evidence" value="ECO:0007669"/>
    <property type="project" value="UniProtKB-SubCell"/>
</dbReference>
<name>A0AAV3RI04_LITER</name>
<keyword evidence="4" id="KW-0862">Zinc</keyword>
<dbReference type="PANTHER" id="PTHR47255">
    <property type="entry name" value="GATA TRANSCRIPTION FACTOR 22-RELATED"/>
    <property type="match status" value="1"/>
</dbReference>
<dbReference type="EMBL" id="BAABME010026914">
    <property type="protein sequence ID" value="GAA0174756.1"/>
    <property type="molecule type" value="Genomic_DNA"/>
</dbReference>
<keyword evidence="7" id="KW-0804">Transcription</keyword>
<feature type="compositionally biased region" description="Polar residues" evidence="11">
    <location>
        <begin position="161"/>
        <end position="176"/>
    </location>
</feature>
<dbReference type="Proteomes" id="UP001454036">
    <property type="component" value="Unassembled WGS sequence"/>
</dbReference>
<evidence type="ECO:0000313" key="13">
    <source>
        <dbReference type="EMBL" id="GAA0174756.1"/>
    </source>
</evidence>
<evidence type="ECO:0000256" key="4">
    <source>
        <dbReference type="ARBA" id="ARBA00022833"/>
    </source>
</evidence>
<evidence type="ECO:0000256" key="1">
    <source>
        <dbReference type="ARBA" id="ARBA00004123"/>
    </source>
</evidence>
<reference evidence="13 14" key="1">
    <citation type="submission" date="2024-01" db="EMBL/GenBank/DDBJ databases">
        <title>The complete chloroplast genome sequence of Lithospermum erythrorhizon: insights into the phylogenetic relationship among Boraginaceae species and the maternal lineages of purple gromwells.</title>
        <authorList>
            <person name="Okada T."/>
            <person name="Watanabe K."/>
        </authorList>
    </citation>
    <scope>NUCLEOTIDE SEQUENCE [LARGE SCALE GENOMIC DNA]</scope>
</reference>
<evidence type="ECO:0000256" key="2">
    <source>
        <dbReference type="ARBA" id="ARBA00022723"/>
    </source>
</evidence>
<evidence type="ECO:0000256" key="7">
    <source>
        <dbReference type="ARBA" id="ARBA00023163"/>
    </source>
</evidence>
<keyword evidence="8" id="KW-0539">Nucleus</keyword>
<dbReference type="GO" id="GO:0006355">
    <property type="term" value="P:regulation of DNA-templated transcription"/>
    <property type="evidence" value="ECO:0007669"/>
    <property type="project" value="InterPro"/>
</dbReference>
<evidence type="ECO:0000259" key="12">
    <source>
        <dbReference type="PROSITE" id="PS50114"/>
    </source>
</evidence>
<evidence type="ECO:0000256" key="9">
    <source>
        <dbReference type="ARBA" id="ARBA00024019"/>
    </source>
</evidence>
<dbReference type="CDD" id="cd00202">
    <property type="entry name" value="ZnF_GATA"/>
    <property type="match status" value="1"/>
</dbReference>
<keyword evidence="5" id="KW-0805">Transcription regulation</keyword>
<dbReference type="InterPro" id="IPR052138">
    <property type="entry name" value="GATA_ZnFinger_Domain"/>
</dbReference>
<comment type="similarity">
    <text evidence="9">Belongs to the type IV zinc-finger family. Class B subfamily.</text>
</comment>
<feature type="domain" description="GATA-type" evidence="12">
    <location>
        <begin position="182"/>
        <end position="218"/>
    </location>
</feature>
<keyword evidence="2" id="KW-0479">Metal-binding</keyword>
<feature type="region of interest" description="Disordered" evidence="11">
    <location>
        <begin position="148"/>
        <end position="176"/>
    </location>
</feature>
<dbReference type="FunFam" id="3.30.50.10:FF:000055">
    <property type="entry name" value="GATA transcription factor 21"/>
    <property type="match status" value="1"/>
</dbReference>
<comment type="subcellular location">
    <subcellularLocation>
        <location evidence="1">Nucleus</location>
    </subcellularLocation>
</comment>
<dbReference type="GO" id="GO:0000976">
    <property type="term" value="F:transcription cis-regulatory region binding"/>
    <property type="evidence" value="ECO:0007669"/>
    <property type="project" value="UniProtKB-ARBA"/>
</dbReference>
<evidence type="ECO:0000313" key="14">
    <source>
        <dbReference type="Proteomes" id="UP001454036"/>
    </source>
</evidence>
<sequence>MTPNYLNSLQSSPFLGSSNIEDDRQFHHQLFGPSFHPQHDASSSSHHSFHFYFNPTQDQAGYNYHNELVNHQHQQKLDQGNESVVAYGGSYDNSYQVQNKVEKGLTISFGSNEGKRKIGAQEANNDDKNNSAKWMLSSKMRMMHKNRKGGAREDSQKLPFNKNNESIDSQDHGSNCSSFNSNNPIRVCSDCNTTKTPLWRSGPKGPKSLCNACGIRQRKARRALAAAAAIADETTPSPPPPPPTTTKTVKIKLNHQKAKNNYGINGLSTVPFKKRCRITTTTTTTTTNASLAVESSSDQEPTQAKKLGFEDFLINLSNKLAFHHVFPQDEKEAAILLMALSCGLVHG</sequence>
<gene>
    <name evidence="13" type="ORF">LIER_41774</name>
</gene>
<organism evidence="13 14">
    <name type="scientific">Lithospermum erythrorhizon</name>
    <name type="common">Purple gromwell</name>
    <name type="synonym">Lithospermum officinale var. erythrorhizon</name>
    <dbReference type="NCBI Taxonomy" id="34254"/>
    <lineage>
        <taxon>Eukaryota</taxon>
        <taxon>Viridiplantae</taxon>
        <taxon>Streptophyta</taxon>
        <taxon>Embryophyta</taxon>
        <taxon>Tracheophyta</taxon>
        <taxon>Spermatophyta</taxon>
        <taxon>Magnoliopsida</taxon>
        <taxon>eudicotyledons</taxon>
        <taxon>Gunneridae</taxon>
        <taxon>Pentapetalae</taxon>
        <taxon>asterids</taxon>
        <taxon>lamiids</taxon>
        <taxon>Boraginales</taxon>
        <taxon>Boraginaceae</taxon>
        <taxon>Boraginoideae</taxon>
        <taxon>Lithospermeae</taxon>
        <taxon>Lithospermum</taxon>
    </lineage>
</organism>
<dbReference type="PROSITE" id="PS00344">
    <property type="entry name" value="GATA_ZN_FINGER_1"/>
    <property type="match status" value="1"/>
</dbReference>
<keyword evidence="3 10" id="KW-0863">Zinc-finger</keyword>
<evidence type="ECO:0000256" key="11">
    <source>
        <dbReference type="SAM" id="MobiDB-lite"/>
    </source>
</evidence>
<dbReference type="GO" id="GO:0008270">
    <property type="term" value="F:zinc ion binding"/>
    <property type="evidence" value="ECO:0007669"/>
    <property type="project" value="UniProtKB-KW"/>
</dbReference>